<evidence type="ECO:0000259" key="5">
    <source>
        <dbReference type="Pfam" id="PF03466"/>
    </source>
</evidence>
<dbReference type="GO" id="GO:0006355">
    <property type="term" value="P:regulation of DNA-templated transcription"/>
    <property type="evidence" value="ECO:0007669"/>
    <property type="project" value="TreeGrafter"/>
</dbReference>
<keyword evidence="2" id="KW-0805">Transcription regulation</keyword>
<dbReference type="PANTHER" id="PTHR30118:SF15">
    <property type="entry name" value="TRANSCRIPTIONAL REGULATORY PROTEIN"/>
    <property type="match status" value="1"/>
</dbReference>
<comment type="caution">
    <text evidence="6">The sequence shown here is derived from an EMBL/GenBank/DDBJ whole genome shotgun (WGS) entry which is preliminary data.</text>
</comment>
<gene>
    <name evidence="7" type="ORF">BI344_03505</name>
    <name evidence="6" type="ORF">BI347_01505</name>
</gene>
<dbReference type="PANTHER" id="PTHR30118">
    <property type="entry name" value="HTH-TYPE TRANSCRIPTIONAL REGULATOR LEUO-RELATED"/>
    <property type="match status" value="1"/>
</dbReference>
<dbReference type="Pfam" id="PF03466">
    <property type="entry name" value="LysR_substrate"/>
    <property type="match status" value="1"/>
</dbReference>
<evidence type="ECO:0000313" key="6">
    <source>
        <dbReference type="EMBL" id="OHX12327.1"/>
    </source>
</evidence>
<dbReference type="SUPFAM" id="SSF53850">
    <property type="entry name" value="Periplasmic binding protein-like II"/>
    <property type="match status" value="1"/>
</dbReference>
<reference evidence="8 9" key="1">
    <citation type="submission" date="2016-09" db="EMBL/GenBank/DDBJ databases">
        <title>Chromobacterium muskegensis sp. nov., an insecticidal bacterium isolated from Sphagnum bogs.</title>
        <authorList>
            <person name="Sparks M.E."/>
            <person name="Blackburn M.B."/>
            <person name="Gundersen-Rindal D.E."/>
            <person name="Mitchell A."/>
            <person name="Farrar R."/>
            <person name="Kuhar D."/>
        </authorList>
    </citation>
    <scope>NUCLEOTIDE SEQUENCE [LARGE SCALE GENOMIC DNA]</scope>
    <source>
        <strain evidence="7 9">14B-1</strain>
        <strain evidence="6 8">37-2</strain>
    </source>
</reference>
<keyword evidence="3" id="KW-0238">DNA-binding</keyword>
<evidence type="ECO:0000256" key="4">
    <source>
        <dbReference type="ARBA" id="ARBA00023163"/>
    </source>
</evidence>
<dbReference type="AlphaFoldDB" id="A0A1S1WYE9"/>
<comment type="similarity">
    <text evidence="1">Belongs to the LysR transcriptional regulatory family.</text>
</comment>
<dbReference type="GO" id="GO:0003677">
    <property type="term" value="F:DNA binding"/>
    <property type="evidence" value="ECO:0007669"/>
    <property type="project" value="UniProtKB-KW"/>
</dbReference>
<dbReference type="EMBL" id="MKCS01000001">
    <property type="protein sequence ID" value="OHX12327.1"/>
    <property type="molecule type" value="Genomic_DNA"/>
</dbReference>
<feature type="domain" description="LysR substrate-binding" evidence="5">
    <location>
        <begin position="3"/>
        <end position="149"/>
    </location>
</feature>
<dbReference type="InterPro" id="IPR005119">
    <property type="entry name" value="LysR_subst-bd"/>
</dbReference>
<keyword evidence="4" id="KW-0804">Transcription</keyword>
<dbReference type="STRING" id="1903179.BI347_01505"/>
<proteinExistence type="inferred from homology"/>
<sequence length="197" mass="21429">MAVRHLEPARLQGQAERGEVDLALISPDCVPPSLHSRPLFDDRYVLIGRRNHPAMQGEITPQRYLALEHVVVSLAGGDFSTAVDTVLAEQGWSRHVALSAASFLFVPDMVAQTDFVSLMPEKLMSAWRGRLTVRECPFPLRAFGVARAQSWPSRPALDTPDLGRADGRGGLGLRLGRAGPRKLSLWPCPAAGTAWSG</sequence>
<evidence type="ECO:0000313" key="7">
    <source>
        <dbReference type="EMBL" id="OHX21589.1"/>
    </source>
</evidence>
<evidence type="ECO:0000313" key="8">
    <source>
        <dbReference type="Proteomes" id="UP000180088"/>
    </source>
</evidence>
<evidence type="ECO:0000256" key="1">
    <source>
        <dbReference type="ARBA" id="ARBA00009437"/>
    </source>
</evidence>
<evidence type="ECO:0000256" key="3">
    <source>
        <dbReference type="ARBA" id="ARBA00023125"/>
    </source>
</evidence>
<organism evidence="6 8">
    <name type="scientific">Chromobacterium sphagni</name>
    <dbReference type="NCBI Taxonomy" id="1903179"/>
    <lineage>
        <taxon>Bacteria</taxon>
        <taxon>Pseudomonadati</taxon>
        <taxon>Pseudomonadota</taxon>
        <taxon>Betaproteobacteria</taxon>
        <taxon>Neisseriales</taxon>
        <taxon>Chromobacteriaceae</taxon>
        <taxon>Chromobacterium</taxon>
    </lineage>
</organism>
<accession>A0A1S1WYE9</accession>
<dbReference type="Proteomes" id="UP000180088">
    <property type="component" value="Unassembled WGS sequence"/>
</dbReference>
<dbReference type="Gene3D" id="3.40.190.10">
    <property type="entry name" value="Periplasmic binding protein-like II"/>
    <property type="match status" value="2"/>
</dbReference>
<dbReference type="EMBL" id="MKCT01000001">
    <property type="protein sequence ID" value="OHX21589.1"/>
    <property type="molecule type" value="Genomic_DNA"/>
</dbReference>
<dbReference type="InterPro" id="IPR050389">
    <property type="entry name" value="LysR-type_TF"/>
</dbReference>
<protein>
    <recommendedName>
        <fullName evidence="5">LysR substrate-binding domain-containing protein</fullName>
    </recommendedName>
</protein>
<name>A0A1S1WYE9_9NEIS</name>
<evidence type="ECO:0000256" key="2">
    <source>
        <dbReference type="ARBA" id="ARBA00023015"/>
    </source>
</evidence>
<dbReference type="OrthoDB" id="8924032at2"/>
<dbReference type="Proteomes" id="UP000180280">
    <property type="component" value="Unassembled WGS sequence"/>
</dbReference>
<evidence type="ECO:0000313" key="9">
    <source>
        <dbReference type="Proteomes" id="UP000180280"/>
    </source>
</evidence>
<keyword evidence="9" id="KW-1185">Reference proteome</keyword>